<dbReference type="EMBL" id="CM055094">
    <property type="protein sequence ID" value="KAJ7561287.1"/>
    <property type="molecule type" value="Genomic_DNA"/>
</dbReference>
<dbReference type="Proteomes" id="UP001162992">
    <property type="component" value="Chromosome 3"/>
</dbReference>
<protein>
    <submittedName>
        <fullName evidence="1">Uncharacterized protein</fullName>
    </submittedName>
</protein>
<keyword evidence="2" id="KW-1185">Reference proteome</keyword>
<reference evidence="2" key="1">
    <citation type="journal article" date="2024" name="Proc. Natl. Acad. Sci. U.S.A.">
        <title>Extraordinary preservation of gene collinearity over three hundred million years revealed in homosporous lycophytes.</title>
        <authorList>
            <person name="Li C."/>
            <person name="Wickell D."/>
            <person name="Kuo L.Y."/>
            <person name="Chen X."/>
            <person name="Nie B."/>
            <person name="Liao X."/>
            <person name="Peng D."/>
            <person name="Ji J."/>
            <person name="Jenkins J."/>
            <person name="Williams M."/>
            <person name="Shu S."/>
            <person name="Plott C."/>
            <person name="Barry K."/>
            <person name="Rajasekar S."/>
            <person name="Grimwood J."/>
            <person name="Han X."/>
            <person name="Sun S."/>
            <person name="Hou Z."/>
            <person name="He W."/>
            <person name="Dai G."/>
            <person name="Sun C."/>
            <person name="Schmutz J."/>
            <person name="Leebens-Mack J.H."/>
            <person name="Li F.W."/>
            <person name="Wang L."/>
        </authorList>
    </citation>
    <scope>NUCLEOTIDE SEQUENCE [LARGE SCALE GENOMIC DNA]</scope>
    <source>
        <strain evidence="2">cv. PW_Plant_1</strain>
    </source>
</reference>
<comment type="caution">
    <text evidence="1">The sequence shown here is derived from an EMBL/GenBank/DDBJ whole genome shotgun (WGS) entry which is preliminary data.</text>
</comment>
<proteinExistence type="predicted"/>
<accession>A0ACC2E4Y3</accession>
<evidence type="ECO:0000313" key="1">
    <source>
        <dbReference type="EMBL" id="KAJ7561287.1"/>
    </source>
</evidence>
<name>A0ACC2E4Y3_DIPCM</name>
<evidence type="ECO:0000313" key="2">
    <source>
        <dbReference type="Proteomes" id="UP001162992"/>
    </source>
</evidence>
<sequence length="122" mass="14116">MVLVAKEDIDMMDLIAICYYIAVVKSLRKRFALQDISQEKNYNEVCTRTLVLENMLTTLYNLLLPRVGIWHNHHGKTSSWKLKSEMTIMLILDLQQGTQLPILSRSEDCFCILSNIMHACEP</sequence>
<organism evidence="1 2">
    <name type="scientific">Diphasiastrum complanatum</name>
    <name type="common">Issler's clubmoss</name>
    <name type="synonym">Lycopodium complanatum</name>
    <dbReference type="NCBI Taxonomy" id="34168"/>
    <lineage>
        <taxon>Eukaryota</taxon>
        <taxon>Viridiplantae</taxon>
        <taxon>Streptophyta</taxon>
        <taxon>Embryophyta</taxon>
        <taxon>Tracheophyta</taxon>
        <taxon>Lycopodiopsida</taxon>
        <taxon>Lycopodiales</taxon>
        <taxon>Lycopodiaceae</taxon>
        <taxon>Lycopodioideae</taxon>
        <taxon>Diphasiastrum</taxon>
    </lineage>
</organism>
<gene>
    <name evidence="1" type="ORF">O6H91_03G022000</name>
</gene>